<dbReference type="Pfam" id="PF00412">
    <property type="entry name" value="LIM"/>
    <property type="match status" value="5"/>
</dbReference>
<evidence type="ECO:0000256" key="4">
    <source>
        <dbReference type="ARBA" id="ARBA00037833"/>
    </source>
</evidence>
<dbReference type="GO" id="GO:0098609">
    <property type="term" value="P:cell-cell adhesion"/>
    <property type="evidence" value="ECO:0007669"/>
    <property type="project" value="TreeGrafter"/>
</dbReference>
<protein>
    <submittedName>
        <fullName evidence="9">LIM zinc-binding domain-containing protein</fullName>
    </submittedName>
</protein>
<dbReference type="PANTHER" id="PTHR24210">
    <property type="entry name" value="LIM DOMAIN-CONTAINING PROTEIN"/>
    <property type="match status" value="1"/>
</dbReference>
<feature type="compositionally biased region" description="Low complexity" evidence="6">
    <location>
        <begin position="8"/>
        <end position="24"/>
    </location>
</feature>
<evidence type="ECO:0000313" key="9">
    <source>
        <dbReference type="WBParaSite" id="PgR045_g065_t04"/>
    </source>
</evidence>
<keyword evidence="8" id="KW-1185">Reference proteome</keyword>
<dbReference type="InterPro" id="IPR011017">
    <property type="entry name" value="TRASH_dom"/>
</dbReference>
<sequence>MERPLRFSLSRTSSSVSPASGSSYNASYASVPIDPLSPLSIARCARCQLPFASGEFFVSTGSKTWHNECFRCAQCFCSLLDDLHFLVEGRNYCEHDFKALYAPSCAKCGDFIMGRVIKAANCSWHPQCLCCDQCGKQLEKDGVWHHAGRNLCLTCNKEAKKDGGRICPKCKAYIEPGKQLRYQQEDFHAYHFNCQKCSVELNEKARIYNDQLYCPRCYDHLLTVCSACRRPIDDERSVFALGKHWHTDHFLCAKCEKPFYGSKHYEKRERAYCESCYKKEFADECFKCNAGLTGASLKVFAKFWCPKCYACSTCDRPLDQRSKVIEMDMRPICKKCFEKFPKELKQRMLKA</sequence>
<dbReference type="PROSITE" id="PS50023">
    <property type="entry name" value="LIM_DOMAIN_2"/>
    <property type="match status" value="4"/>
</dbReference>
<feature type="region of interest" description="Disordered" evidence="6">
    <location>
        <begin position="1"/>
        <end position="24"/>
    </location>
</feature>
<evidence type="ECO:0000256" key="1">
    <source>
        <dbReference type="ARBA" id="ARBA00022723"/>
    </source>
</evidence>
<dbReference type="AlphaFoldDB" id="A0A915BMQ3"/>
<proteinExistence type="predicted"/>
<dbReference type="CDD" id="cd09334">
    <property type="entry name" value="LIM4_PINCH"/>
    <property type="match status" value="1"/>
</dbReference>
<evidence type="ECO:0000313" key="8">
    <source>
        <dbReference type="Proteomes" id="UP000887569"/>
    </source>
</evidence>
<dbReference type="GO" id="GO:0046872">
    <property type="term" value="F:metal ion binding"/>
    <property type="evidence" value="ECO:0007669"/>
    <property type="project" value="UniProtKB-KW"/>
</dbReference>
<dbReference type="GO" id="GO:0005925">
    <property type="term" value="C:focal adhesion"/>
    <property type="evidence" value="ECO:0007669"/>
    <property type="project" value="TreeGrafter"/>
</dbReference>
<dbReference type="SMART" id="SM00746">
    <property type="entry name" value="TRASH"/>
    <property type="match status" value="3"/>
</dbReference>
<dbReference type="GO" id="GO:1900026">
    <property type="term" value="P:positive regulation of substrate adhesion-dependent cell spreading"/>
    <property type="evidence" value="ECO:0007669"/>
    <property type="project" value="TreeGrafter"/>
</dbReference>
<dbReference type="Proteomes" id="UP000887569">
    <property type="component" value="Unplaced"/>
</dbReference>
<feature type="domain" description="LIM zinc-binding" evidence="7">
    <location>
        <begin position="223"/>
        <end position="283"/>
    </location>
</feature>
<evidence type="ECO:0000256" key="3">
    <source>
        <dbReference type="ARBA" id="ARBA00023038"/>
    </source>
</evidence>
<dbReference type="SMART" id="SM00132">
    <property type="entry name" value="LIM"/>
    <property type="match status" value="5"/>
</dbReference>
<dbReference type="GO" id="GO:2001046">
    <property type="term" value="P:positive regulation of integrin-mediated signaling pathway"/>
    <property type="evidence" value="ECO:0007669"/>
    <property type="project" value="TreeGrafter"/>
</dbReference>
<feature type="domain" description="LIM zinc-binding" evidence="7">
    <location>
        <begin position="104"/>
        <end position="162"/>
    </location>
</feature>
<dbReference type="PANTHER" id="PTHR24210:SF7">
    <property type="entry name" value="LIM DOMAIN-CONTAINING PROTEIN PIN-2"/>
    <property type="match status" value="1"/>
</dbReference>
<dbReference type="InterPro" id="IPR001781">
    <property type="entry name" value="Znf_LIM"/>
</dbReference>
<dbReference type="Gene3D" id="2.10.110.10">
    <property type="entry name" value="Cysteine Rich Protein"/>
    <property type="match status" value="5"/>
</dbReference>
<evidence type="ECO:0000259" key="7">
    <source>
        <dbReference type="PROSITE" id="PS50023"/>
    </source>
</evidence>
<feature type="domain" description="LIM zinc-binding" evidence="7">
    <location>
        <begin position="42"/>
        <end position="103"/>
    </location>
</feature>
<dbReference type="InterPro" id="IPR017351">
    <property type="entry name" value="PINCH-1-4-like"/>
</dbReference>
<organism evidence="8 9">
    <name type="scientific">Parascaris univalens</name>
    <name type="common">Nematode worm</name>
    <dbReference type="NCBI Taxonomy" id="6257"/>
    <lineage>
        <taxon>Eukaryota</taxon>
        <taxon>Metazoa</taxon>
        <taxon>Ecdysozoa</taxon>
        <taxon>Nematoda</taxon>
        <taxon>Chromadorea</taxon>
        <taxon>Rhabditida</taxon>
        <taxon>Spirurina</taxon>
        <taxon>Ascaridomorpha</taxon>
        <taxon>Ascaridoidea</taxon>
        <taxon>Ascarididae</taxon>
        <taxon>Parascaris</taxon>
    </lineage>
</organism>
<keyword evidence="1 5" id="KW-0479">Metal-binding</keyword>
<dbReference type="GO" id="GO:0045216">
    <property type="term" value="P:cell-cell junction organization"/>
    <property type="evidence" value="ECO:0007669"/>
    <property type="project" value="TreeGrafter"/>
</dbReference>
<dbReference type="SUPFAM" id="SSF57716">
    <property type="entry name" value="Glucocorticoid receptor-like (DNA-binding domain)"/>
    <property type="match status" value="3"/>
</dbReference>
<dbReference type="GO" id="GO:0055120">
    <property type="term" value="C:striated muscle dense body"/>
    <property type="evidence" value="ECO:0007669"/>
    <property type="project" value="UniProtKB-ARBA"/>
</dbReference>
<keyword evidence="3 5" id="KW-0440">LIM domain</keyword>
<dbReference type="PROSITE" id="PS00478">
    <property type="entry name" value="LIM_DOMAIN_1"/>
    <property type="match status" value="3"/>
</dbReference>
<evidence type="ECO:0000256" key="5">
    <source>
        <dbReference type="PROSITE-ProRule" id="PRU00125"/>
    </source>
</evidence>
<evidence type="ECO:0000256" key="6">
    <source>
        <dbReference type="SAM" id="MobiDB-lite"/>
    </source>
</evidence>
<accession>A0A915BMQ3</accession>
<dbReference type="GO" id="GO:0005911">
    <property type="term" value="C:cell-cell junction"/>
    <property type="evidence" value="ECO:0007669"/>
    <property type="project" value="TreeGrafter"/>
</dbReference>
<name>A0A915BMQ3_PARUN</name>
<comment type="subcellular location">
    <subcellularLocation>
        <location evidence="4">Cytoplasm</location>
        <location evidence="4">Myofibril</location>
        <location evidence="4">Sarcomere</location>
        <location evidence="4">M line</location>
    </subcellularLocation>
</comment>
<keyword evidence="2 5" id="KW-0862">Zinc</keyword>
<evidence type="ECO:0000256" key="2">
    <source>
        <dbReference type="ARBA" id="ARBA00022833"/>
    </source>
</evidence>
<feature type="domain" description="LIM zinc-binding" evidence="7">
    <location>
        <begin position="284"/>
        <end position="343"/>
    </location>
</feature>
<reference evidence="9" key="1">
    <citation type="submission" date="2022-11" db="UniProtKB">
        <authorList>
            <consortium name="WormBaseParasite"/>
        </authorList>
    </citation>
    <scope>IDENTIFICATION</scope>
</reference>
<dbReference type="FunFam" id="2.10.110.10:FF:000009">
    <property type="entry name" value="Paxillin isoform 1"/>
    <property type="match status" value="1"/>
</dbReference>
<dbReference type="WBParaSite" id="PgR045_g065_t04">
    <property type="protein sequence ID" value="PgR045_g065_t04"/>
    <property type="gene ID" value="PgR045_g065"/>
</dbReference>
<dbReference type="GO" id="GO:0031430">
    <property type="term" value="C:M band"/>
    <property type="evidence" value="ECO:0007669"/>
    <property type="project" value="UniProtKB-SubCell"/>
</dbReference>